<evidence type="ECO:0000256" key="1">
    <source>
        <dbReference type="SAM" id="MobiDB-lite"/>
    </source>
</evidence>
<comment type="caution">
    <text evidence="2">The sequence shown here is derived from an EMBL/GenBank/DDBJ whole genome shotgun (WGS) entry which is preliminary data.</text>
</comment>
<feature type="region of interest" description="Disordered" evidence="1">
    <location>
        <begin position="98"/>
        <end position="139"/>
    </location>
</feature>
<organism evidence="2 3">
    <name type="scientific">Orbilia oligospora</name>
    <name type="common">Nematode-trapping fungus</name>
    <name type="synonym">Arthrobotrys oligospora</name>
    <dbReference type="NCBI Taxonomy" id="2813651"/>
    <lineage>
        <taxon>Eukaryota</taxon>
        <taxon>Fungi</taxon>
        <taxon>Dikarya</taxon>
        <taxon>Ascomycota</taxon>
        <taxon>Pezizomycotina</taxon>
        <taxon>Orbiliomycetes</taxon>
        <taxon>Orbiliales</taxon>
        <taxon>Orbiliaceae</taxon>
        <taxon>Orbilia</taxon>
    </lineage>
</organism>
<sequence length="443" mass="50175">MDTTTTPPNHDGENVVPNQISGIGESSPGQIKSEPTSPLPPQQASQTPTVSGGAGPFFRSHRRSRVVLGSRGDLASVNMTQVFMPLAPQLPSASNTALEGLEEQEDQEEEEEQKEEKGEKEMEEKGEKKEERKKKKKKVRFDFDEPEEDVFAEWLSELQGLYSMYCCRKWAIDLSPVYSSLCSQQSNPQLTRPFFSSPRIGSRCEVWGVGCEFLLFYCVETRSSKRNAAKKFGALEEQSEIPASFLGIPPPERFSKLPQWLAVSEPPSLEADPEGYMNMVADGDPVICHANVLGIQPWVTHVLKKVLHWRYIYHPRTLQINLLRQEDREHLVEEINITFRNYATTLNHLLRTGQFPLAKLESKMKQYEAMEELSTKVYKMGRYKVSGYLLYKVGEGLMKEIIFEREAIENGLVNAVDVIPGKPAMHHDSTTLPRIKLKFRGGP</sequence>
<feature type="region of interest" description="Disordered" evidence="1">
    <location>
        <begin position="1"/>
        <end position="58"/>
    </location>
</feature>
<gene>
    <name evidence="2" type="ORF">TWF191_003955</name>
</gene>
<evidence type="ECO:0000313" key="3">
    <source>
        <dbReference type="Proteomes" id="UP000483672"/>
    </source>
</evidence>
<name>A0A7C8R3D4_ORBOL</name>
<reference evidence="2 3" key="1">
    <citation type="submission" date="2019-06" db="EMBL/GenBank/DDBJ databases">
        <authorList>
            <person name="Palmer J.M."/>
        </authorList>
    </citation>
    <scope>NUCLEOTIDE SEQUENCE [LARGE SCALE GENOMIC DNA]</scope>
    <source>
        <strain evidence="2 3">TWF191</strain>
    </source>
</reference>
<dbReference type="AlphaFoldDB" id="A0A7C8R3D4"/>
<accession>A0A7C8R3D4</accession>
<proteinExistence type="predicted"/>
<dbReference type="EMBL" id="WIPF01000002">
    <property type="protein sequence ID" value="KAF3231980.1"/>
    <property type="molecule type" value="Genomic_DNA"/>
</dbReference>
<feature type="compositionally biased region" description="Polar residues" evidence="1">
    <location>
        <begin position="27"/>
        <end position="50"/>
    </location>
</feature>
<protein>
    <submittedName>
        <fullName evidence="2">Uncharacterized protein</fullName>
    </submittedName>
</protein>
<evidence type="ECO:0000313" key="2">
    <source>
        <dbReference type="EMBL" id="KAF3231980.1"/>
    </source>
</evidence>
<feature type="compositionally biased region" description="Acidic residues" evidence="1">
    <location>
        <begin position="100"/>
        <end position="113"/>
    </location>
</feature>
<feature type="compositionally biased region" description="Basic and acidic residues" evidence="1">
    <location>
        <begin position="114"/>
        <end position="130"/>
    </location>
</feature>
<dbReference type="Proteomes" id="UP000483672">
    <property type="component" value="Unassembled WGS sequence"/>
</dbReference>